<dbReference type="Pfam" id="PF04028">
    <property type="entry name" value="DUF374"/>
    <property type="match status" value="1"/>
</dbReference>
<name>A0A5S9F1M5_UABAM</name>
<evidence type="ECO:0000259" key="3">
    <source>
        <dbReference type="Pfam" id="PF04028"/>
    </source>
</evidence>
<organism evidence="4 5">
    <name type="scientific">Uabimicrobium amorphum</name>
    <dbReference type="NCBI Taxonomy" id="2596890"/>
    <lineage>
        <taxon>Bacteria</taxon>
        <taxon>Pseudomonadati</taxon>
        <taxon>Planctomycetota</taxon>
        <taxon>Candidatus Uabimicrobiia</taxon>
        <taxon>Candidatus Uabimicrobiales</taxon>
        <taxon>Candidatus Uabimicrobiaceae</taxon>
        <taxon>Candidatus Uabimicrobium</taxon>
    </lineage>
</organism>
<dbReference type="EMBL" id="AP019860">
    <property type="protein sequence ID" value="BBM82562.1"/>
    <property type="molecule type" value="Genomic_DNA"/>
</dbReference>
<reference evidence="4 5" key="1">
    <citation type="submission" date="2019-08" db="EMBL/GenBank/DDBJ databases">
        <title>Complete genome sequence of Candidatus Uab amorphum.</title>
        <authorList>
            <person name="Shiratori T."/>
            <person name="Suzuki S."/>
            <person name="Kakizawa Y."/>
            <person name="Ishida K."/>
        </authorList>
    </citation>
    <scope>NUCLEOTIDE SEQUENCE [LARGE SCALE GENOMIC DNA]</scope>
    <source>
        <strain evidence="4 5">SRT547</strain>
    </source>
</reference>
<keyword evidence="5" id="KW-1185">Reference proteome</keyword>
<keyword evidence="2" id="KW-1133">Transmembrane helix</keyword>
<gene>
    <name evidence="4" type="ORF">UABAM_00905</name>
</gene>
<evidence type="ECO:0000256" key="1">
    <source>
        <dbReference type="SAM" id="MobiDB-lite"/>
    </source>
</evidence>
<evidence type="ECO:0000313" key="4">
    <source>
        <dbReference type="EMBL" id="BBM82562.1"/>
    </source>
</evidence>
<proteinExistence type="predicted"/>
<feature type="region of interest" description="Disordered" evidence="1">
    <location>
        <begin position="248"/>
        <end position="269"/>
    </location>
</feature>
<feature type="transmembrane region" description="Helical" evidence="2">
    <location>
        <begin position="21"/>
        <end position="39"/>
    </location>
</feature>
<dbReference type="Proteomes" id="UP000326354">
    <property type="component" value="Chromosome"/>
</dbReference>
<dbReference type="RefSeq" id="WP_151966800.1">
    <property type="nucleotide sequence ID" value="NZ_AP019860.1"/>
</dbReference>
<feature type="domain" description="DUF374" evidence="3">
    <location>
        <begin position="79"/>
        <end position="149"/>
    </location>
</feature>
<dbReference type="InterPro" id="IPR007172">
    <property type="entry name" value="DUF374"/>
</dbReference>
<dbReference type="AlphaFoldDB" id="A0A5S9F1M5"/>
<keyword evidence="2" id="KW-0812">Transmembrane</keyword>
<sequence length="269" mass="31379">MAMIKKIRKKIKRFMRKVGKNILKYTIPYIYMSYCWFVWKTSKVQNGIVDGDYIYYPDKPAQYVAVLWHQDVFFVSYAFKECHGLTIASSGAAGEIIAKMLGMCNFTVFRGGSSKGKKRRIPVLEKFIEYAKDLEHRPTGITVDGSSGPIYRMKSGAIVMAQKLDMPLLTVRIWCKRKILLKTWDRTMIPLPFNDIRVFVDGPFYVPAEAEHDEEAFDKFHKFMENELLEAAYRGFKYYDKDPKAFTKGFPEGWEPKKTYPEDEEKESK</sequence>
<keyword evidence="2" id="KW-0472">Membrane</keyword>
<evidence type="ECO:0000313" key="5">
    <source>
        <dbReference type="Proteomes" id="UP000326354"/>
    </source>
</evidence>
<evidence type="ECO:0000256" key="2">
    <source>
        <dbReference type="SAM" id="Phobius"/>
    </source>
</evidence>
<accession>A0A5S9F1M5</accession>
<feature type="compositionally biased region" description="Basic and acidic residues" evidence="1">
    <location>
        <begin position="254"/>
        <end position="269"/>
    </location>
</feature>
<protein>
    <recommendedName>
        <fullName evidence="3">DUF374 domain-containing protein</fullName>
    </recommendedName>
</protein>
<dbReference type="KEGG" id="uam:UABAM_00905"/>
<dbReference type="OrthoDB" id="9810508at2"/>